<evidence type="ECO:0000256" key="5">
    <source>
        <dbReference type="ARBA" id="ARBA00022603"/>
    </source>
</evidence>
<evidence type="ECO:0000256" key="8">
    <source>
        <dbReference type="ARBA" id="ARBA00022723"/>
    </source>
</evidence>
<accession>A0A2T7EDR8</accession>
<keyword evidence="8 26" id="KW-0479">Metal-binding</keyword>
<keyword evidence="9" id="KW-0752">Steroid biosynthesis</keyword>
<keyword evidence="16" id="KW-1207">Sterol metabolism</keyword>
<dbReference type="Proteomes" id="UP000244336">
    <property type="component" value="Chromosome 3"/>
</dbReference>
<gene>
    <name evidence="29" type="ORF">GQ55_3G268900</name>
</gene>
<evidence type="ECO:0000256" key="4">
    <source>
        <dbReference type="ARBA" id="ARBA00022516"/>
    </source>
</evidence>
<evidence type="ECO:0000256" key="7">
    <source>
        <dbReference type="ARBA" id="ARBA00022679"/>
    </source>
</evidence>
<proteinExistence type="inferred from homology"/>
<dbReference type="EC" id="1.14.14.154" evidence="19"/>
<evidence type="ECO:0000256" key="3">
    <source>
        <dbReference type="ARBA" id="ARBA00010617"/>
    </source>
</evidence>
<name>A0A2T7EDR8_9POAL</name>
<evidence type="ECO:0000256" key="27">
    <source>
        <dbReference type="RuleBase" id="RU000461"/>
    </source>
</evidence>
<dbReference type="Gene3D" id="1.10.630.10">
    <property type="entry name" value="Cytochrome P450"/>
    <property type="match status" value="1"/>
</dbReference>
<dbReference type="CDD" id="cd11042">
    <property type="entry name" value="CYP51-like"/>
    <property type="match status" value="1"/>
</dbReference>
<dbReference type="InterPro" id="IPR001128">
    <property type="entry name" value="Cyt_P450"/>
</dbReference>
<dbReference type="InterPro" id="IPR017972">
    <property type="entry name" value="Cyt_P450_CS"/>
</dbReference>
<dbReference type="PROSITE" id="PS00086">
    <property type="entry name" value="CYTOCHROME_P450"/>
    <property type="match status" value="1"/>
</dbReference>
<evidence type="ECO:0000256" key="9">
    <source>
        <dbReference type="ARBA" id="ARBA00022955"/>
    </source>
</evidence>
<evidence type="ECO:0000256" key="11">
    <source>
        <dbReference type="ARBA" id="ARBA00023004"/>
    </source>
</evidence>
<dbReference type="GO" id="GO:0032259">
    <property type="term" value="P:methylation"/>
    <property type="evidence" value="ECO:0007669"/>
    <property type="project" value="UniProtKB-KW"/>
</dbReference>
<feature type="transmembrane region" description="Helical" evidence="28">
    <location>
        <begin position="6"/>
        <end position="25"/>
    </location>
</feature>
<comment type="pathway">
    <text evidence="18">Steroid biosynthesis; zymosterol biosynthesis; zymosterol from lanosterol: step 1/6.</text>
</comment>
<evidence type="ECO:0000256" key="22">
    <source>
        <dbReference type="ARBA" id="ARBA00042983"/>
    </source>
</evidence>
<dbReference type="InterPro" id="IPR036396">
    <property type="entry name" value="Cyt_P450_sf"/>
</dbReference>
<evidence type="ECO:0000256" key="17">
    <source>
        <dbReference type="ARBA" id="ARBA00023221"/>
    </source>
</evidence>
<dbReference type="GO" id="GO:0008168">
    <property type="term" value="F:methyltransferase activity"/>
    <property type="evidence" value="ECO:0007669"/>
    <property type="project" value="UniProtKB-KW"/>
</dbReference>
<keyword evidence="14" id="KW-0443">Lipid metabolism</keyword>
<dbReference type="PRINTS" id="PR00465">
    <property type="entry name" value="EP450IV"/>
</dbReference>
<evidence type="ECO:0000256" key="10">
    <source>
        <dbReference type="ARBA" id="ARBA00023002"/>
    </source>
</evidence>
<organism evidence="29 30">
    <name type="scientific">Panicum hallii var. hallii</name>
    <dbReference type="NCBI Taxonomy" id="1504633"/>
    <lineage>
        <taxon>Eukaryota</taxon>
        <taxon>Viridiplantae</taxon>
        <taxon>Streptophyta</taxon>
        <taxon>Embryophyta</taxon>
        <taxon>Tracheophyta</taxon>
        <taxon>Spermatophyta</taxon>
        <taxon>Magnoliopsida</taxon>
        <taxon>Liliopsida</taxon>
        <taxon>Poales</taxon>
        <taxon>Poaceae</taxon>
        <taxon>PACMAD clade</taxon>
        <taxon>Panicoideae</taxon>
        <taxon>Panicodae</taxon>
        <taxon>Paniceae</taxon>
        <taxon>Panicinae</taxon>
        <taxon>Panicum</taxon>
        <taxon>Panicum sect. Panicum</taxon>
    </lineage>
</organism>
<reference evidence="29 30" key="1">
    <citation type="submission" date="2018-04" db="EMBL/GenBank/DDBJ databases">
        <title>WGS assembly of Panicum hallii var. hallii HAL2.</title>
        <authorList>
            <person name="Lovell J."/>
            <person name="Jenkins J."/>
            <person name="Lowry D."/>
            <person name="Mamidi S."/>
            <person name="Sreedasyam A."/>
            <person name="Weng X."/>
            <person name="Barry K."/>
            <person name="Bonette J."/>
            <person name="Campitelli B."/>
            <person name="Daum C."/>
            <person name="Gordon S."/>
            <person name="Gould B."/>
            <person name="Lipzen A."/>
            <person name="MacQueen A."/>
            <person name="Palacio-Mejia J."/>
            <person name="Plott C."/>
            <person name="Shakirov E."/>
            <person name="Shu S."/>
            <person name="Yoshinaga Y."/>
            <person name="Zane M."/>
            <person name="Rokhsar D."/>
            <person name="Grimwood J."/>
            <person name="Schmutz J."/>
            <person name="Juenger T."/>
        </authorList>
    </citation>
    <scope>NUCLEOTIDE SEQUENCE [LARGE SCALE GENOMIC DNA]</scope>
    <source>
        <strain evidence="30">cv. HAL2</strain>
    </source>
</reference>
<keyword evidence="30" id="KW-1185">Reference proteome</keyword>
<dbReference type="STRING" id="1504633.A0A2T7EDR8"/>
<evidence type="ECO:0000256" key="18">
    <source>
        <dbReference type="ARBA" id="ARBA00037887"/>
    </source>
</evidence>
<keyword evidence="7" id="KW-0808">Transferase</keyword>
<evidence type="ECO:0000256" key="12">
    <source>
        <dbReference type="ARBA" id="ARBA00023011"/>
    </source>
</evidence>
<keyword evidence="28" id="KW-0812">Transmembrane</keyword>
<dbReference type="EMBL" id="CM009751">
    <property type="protein sequence ID" value="PUZ65975.1"/>
    <property type="molecule type" value="Genomic_DNA"/>
</dbReference>
<evidence type="ECO:0000256" key="14">
    <source>
        <dbReference type="ARBA" id="ARBA00023098"/>
    </source>
</evidence>
<evidence type="ECO:0000313" key="29">
    <source>
        <dbReference type="EMBL" id="PUZ65975.1"/>
    </source>
</evidence>
<comment type="subcellular location">
    <subcellularLocation>
        <location evidence="2">Membrane</location>
        <topology evidence="2">Single-pass membrane protein</topology>
    </subcellularLocation>
</comment>
<evidence type="ECO:0000256" key="25">
    <source>
        <dbReference type="ARBA" id="ARBA00072797"/>
    </source>
</evidence>
<evidence type="ECO:0000256" key="24">
    <source>
        <dbReference type="ARBA" id="ARBA00058467"/>
    </source>
</evidence>
<dbReference type="AlphaFoldDB" id="A0A2T7EDR8"/>
<evidence type="ECO:0000256" key="6">
    <source>
        <dbReference type="ARBA" id="ARBA00022617"/>
    </source>
</evidence>
<keyword evidence="5" id="KW-0489">Methyltransferase</keyword>
<dbReference type="OrthoDB" id="1055148at2759"/>
<dbReference type="Gramene" id="PUZ65975">
    <property type="protein sequence ID" value="PUZ65975"/>
    <property type="gene ID" value="GQ55_3G268900"/>
</dbReference>
<sequence>MDVTNSAVWFTVSFVLIAAIAIKIAKGRTMFGSSRCTMPTPPVVDGISLIRFLHMLLTKGLRATIHDQHKRMGSVFTVSFFGQKLTFLVGPEILSHFYQGPDSEISHGNMLDFMIPMFGKEVGYGVDFTTRYEQIRFYIDALTRPSKLRVHVGPMIQEVEGYFAKWGQDGIIDLKHEFSMLLMLISSRCLLGKEVRNKMFDEIHTLFHELDSNGMSLSSVLFPYAPTPANRRRDRARSKLSEIFTEIVRSRRCSNQVEEDVLQNLIDDAKYKDGRSTTEGEVTGMIMLLIFGGKHTSTAATTWTGARLLSSERSLTAVAEEQKQIVRKYGDHIDYNVLLEMETLRCSIKEALRMHPPAAVDFRKVHKNFTVETKEGHKYEIPRGHTVASPILFNSNLPHIYKDPDVYDPSRFSRERQEDKIGGKFTYAAFSCGRHTCAGEAYTYMQIKAIWSHLLRNFELKLIYPFPETDWGKLMPEPKGKVMVSYKRRPLPIN</sequence>
<comment type="function">
    <text evidence="24">Catalyzes the 14-alpha demethylation of obtusifoliol to 4 alpha-methyl-5 alpha-ergosta-8,14,24(28)-trien-3 beta-ol.</text>
</comment>
<evidence type="ECO:0000256" key="21">
    <source>
        <dbReference type="ARBA" id="ARBA00042513"/>
    </source>
</evidence>
<evidence type="ECO:0000256" key="23">
    <source>
        <dbReference type="ARBA" id="ARBA00051013"/>
    </source>
</evidence>
<comment type="cofactor">
    <cofactor evidence="1 26">
        <name>heme</name>
        <dbReference type="ChEBI" id="CHEBI:30413"/>
    </cofactor>
</comment>
<dbReference type="SUPFAM" id="SSF48264">
    <property type="entry name" value="Cytochrome P450"/>
    <property type="match status" value="1"/>
</dbReference>
<comment type="catalytic activity">
    <reaction evidence="23">
        <text>a 14alpha-methyl steroid + 3 reduced [NADPH--hemoprotein reductase] + 3 O2 = a Delta(14) steroid + formate + 3 oxidized [NADPH--hemoprotein reductase] + 4 H2O + 4 H(+)</text>
        <dbReference type="Rhea" id="RHEA:54028"/>
        <dbReference type="Rhea" id="RHEA-COMP:11964"/>
        <dbReference type="Rhea" id="RHEA-COMP:11965"/>
        <dbReference type="ChEBI" id="CHEBI:15377"/>
        <dbReference type="ChEBI" id="CHEBI:15378"/>
        <dbReference type="ChEBI" id="CHEBI:15379"/>
        <dbReference type="ChEBI" id="CHEBI:15740"/>
        <dbReference type="ChEBI" id="CHEBI:57618"/>
        <dbReference type="ChEBI" id="CHEBI:58210"/>
        <dbReference type="ChEBI" id="CHEBI:138029"/>
        <dbReference type="ChEBI" id="CHEBI:138031"/>
        <dbReference type="EC" id="1.14.14.154"/>
    </reaction>
</comment>
<comment type="similarity">
    <text evidence="3 27">Belongs to the cytochrome P450 family.</text>
</comment>
<keyword evidence="28" id="KW-1133">Transmembrane helix</keyword>
<keyword evidence="11 26" id="KW-0408">Iron</keyword>
<dbReference type="PANTHER" id="PTHR24304:SF2">
    <property type="entry name" value="24-HYDROXYCHOLESTEROL 7-ALPHA-HYDROXYLASE"/>
    <property type="match status" value="1"/>
</dbReference>
<evidence type="ECO:0000256" key="2">
    <source>
        <dbReference type="ARBA" id="ARBA00004167"/>
    </source>
</evidence>
<dbReference type="GO" id="GO:0005506">
    <property type="term" value="F:iron ion binding"/>
    <property type="evidence" value="ECO:0007669"/>
    <property type="project" value="InterPro"/>
</dbReference>
<keyword evidence="12" id="KW-0756">Sterol biosynthesis</keyword>
<keyword evidence="4" id="KW-0444">Lipid biosynthesis</keyword>
<dbReference type="GO" id="GO:0016126">
    <property type="term" value="P:sterol biosynthetic process"/>
    <property type="evidence" value="ECO:0007669"/>
    <property type="project" value="UniProtKB-KW"/>
</dbReference>
<evidence type="ECO:0000256" key="28">
    <source>
        <dbReference type="SAM" id="Phobius"/>
    </source>
</evidence>
<evidence type="ECO:0000256" key="20">
    <source>
        <dbReference type="ARBA" id="ARBA00042370"/>
    </source>
</evidence>
<keyword evidence="6 26" id="KW-0349">Heme</keyword>
<dbReference type="InterPro" id="IPR002403">
    <property type="entry name" value="Cyt_P450_E_grp-IV"/>
</dbReference>
<dbReference type="PANTHER" id="PTHR24304">
    <property type="entry name" value="CYTOCHROME P450 FAMILY 7"/>
    <property type="match status" value="1"/>
</dbReference>
<keyword evidence="10 27" id="KW-0560">Oxidoreductase</keyword>
<keyword evidence="17" id="KW-0753">Steroid metabolism</keyword>
<evidence type="ECO:0000256" key="13">
    <source>
        <dbReference type="ARBA" id="ARBA00023033"/>
    </source>
</evidence>
<dbReference type="InterPro" id="IPR050529">
    <property type="entry name" value="CYP450_sterol_14alpha_dmase"/>
</dbReference>
<evidence type="ECO:0000256" key="26">
    <source>
        <dbReference type="PIRSR" id="PIRSR602403-1"/>
    </source>
</evidence>
<protein>
    <recommendedName>
        <fullName evidence="25">Obtusifoliol 14-alpha demethylase</fullName>
        <ecNumber evidence="19">1.14.14.154</ecNumber>
    </recommendedName>
    <alternativeName>
        <fullName evidence="20">CYPLI</fullName>
    </alternativeName>
    <alternativeName>
        <fullName evidence="22">Cytochrome P450 51</fullName>
    </alternativeName>
    <alternativeName>
        <fullName evidence="21">Cytochrome P450-LIA1</fullName>
    </alternativeName>
</protein>
<dbReference type="FunFam" id="1.10.630.10:FF:000028">
    <property type="entry name" value="Cytochrome p450 51g1"/>
    <property type="match status" value="1"/>
</dbReference>
<evidence type="ECO:0000256" key="16">
    <source>
        <dbReference type="ARBA" id="ARBA00023166"/>
    </source>
</evidence>
<keyword evidence="13 27" id="KW-0503">Monooxygenase</keyword>
<dbReference type="Pfam" id="PF00067">
    <property type="entry name" value="p450"/>
    <property type="match status" value="1"/>
</dbReference>
<dbReference type="GO" id="GO:0008398">
    <property type="term" value="F:sterol 14-demethylase activity"/>
    <property type="evidence" value="ECO:0007669"/>
    <property type="project" value="UniProtKB-EC"/>
</dbReference>
<dbReference type="GO" id="GO:0016020">
    <property type="term" value="C:membrane"/>
    <property type="evidence" value="ECO:0007669"/>
    <property type="project" value="UniProtKB-SubCell"/>
</dbReference>
<evidence type="ECO:0000313" key="30">
    <source>
        <dbReference type="Proteomes" id="UP000244336"/>
    </source>
</evidence>
<evidence type="ECO:0000256" key="19">
    <source>
        <dbReference type="ARBA" id="ARBA00038974"/>
    </source>
</evidence>
<evidence type="ECO:0000256" key="15">
    <source>
        <dbReference type="ARBA" id="ARBA00023136"/>
    </source>
</evidence>
<dbReference type="GO" id="GO:0020037">
    <property type="term" value="F:heme binding"/>
    <property type="evidence" value="ECO:0007669"/>
    <property type="project" value="InterPro"/>
</dbReference>
<evidence type="ECO:0000256" key="1">
    <source>
        <dbReference type="ARBA" id="ARBA00001971"/>
    </source>
</evidence>
<feature type="binding site" description="axial binding residue" evidence="26">
    <location>
        <position position="437"/>
    </location>
    <ligand>
        <name>heme</name>
        <dbReference type="ChEBI" id="CHEBI:30413"/>
    </ligand>
    <ligandPart>
        <name>Fe</name>
        <dbReference type="ChEBI" id="CHEBI:18248"/>
    </ligandPart>
</feature>
<keyword evidence="15 28" id="KW-0472">Membrane</keyword>